<dbReference type="InterPro" id="IPR016142">
    <property type="entry name" value="Citrate_synth-like_lrg_a-sub"/>
</dbReference>
<feature type="domain" description="Helix-turn-helix" evidence="5">
    <location>
        <begin position="9"/>
        <end position="44"/>
    </location>
</feature>
<dbReference type="Gene3D" id="1.10.580.10">
    <property type="entry name" value="Citrate Synthase, domain 1"/>
    <property type="match status" value="2"/>
</dbReference>
<proteinExistence type="inferred from homology"/>
<dbReference type="Pfam" id="PF00285">
    <property type="entry name" value="Citrate_synt"/>
    <property type="match status" value="1"/>
</dbReference>
<keyword evidence="7" id="KW-1185">Reference proteome</keyword>
<dbReference type="GO" id="GO:0036440">
    <property type="term" value="F:citrate synthase activity"/>
    <property type="evidence" value="ECO:0007669"/>
    <property type="project" value="UniProtKB-EC"/>
</dbReference>
<dbReference type="InterPro" id="IPR002020">
    <property type="entry name" value="Citrate_synthase"/>
</dbReference>
<comment type="caution">
    <text evidence="6">The sequence shown here is derived from an EMBL/GenBank/DDBJ whole genome shotgun (WGS) entry which is preliminary data.</text>
</comment>
<dbReference type="Pfam" id="PF12728">
    <property type="entry name" value="HTH_17"/>
    <property type="match status" value="1"/>
</dbReference>
<dbReference type="InterPro" id="IPR036969">
    <property type="entry name" value="Citrate_synthase_sf"/>
</dbReference>
<keyword evidence="4" id="KW-0808">Transferase</keyword>
<organism evidence="6 7">
    <name type="scientific">Nakamurella aerolata</name>
    <dbReference type="NCBI Taxonomy" id="1656892"/>
    <lineage>
        <taxon>Bacteria</taxon>
        <taxon>Bacillati</taxon>
        <taxon>Actinomycetota</taxon>
        <taxon>Actinomycetes</taxon>
        <taxon>Nakamurellales</taxon>
        <taxon>Nakamurellaceae</taxon>
        <taxon>Nakamurella</taxon>
    </lineage>
</organism>
<name>A0A849A3Q2_9ACTN</name>
<dbReference type="AlphaFoldDB" id="A0A849A3Q2"/>
<dbReference type="GO" id="GO:0005829">
    <property type="term" value="C:cytosol"/>
    <property type="evidence" value="ECO:0007669"/>
    <property type="project" value="TreeGrafter"/>
</dbReference>
<protein>
    <recommendedName>
        <fullName evidence="3">citrate synthase (unknown stereospecificity)</fullName>
        <ecNumber evidence="3">2.3.3.16</ecNumber>
    </recommendedName>
</protein>
<reference evidence="6 7" key="1">
    <citation type="submission" date="2020-05" db="EMBL/GenBank/DDBJ databases">
        <title>Nakamurella sp. DB0629 isolated from air conditioner.</title>
        <authorList>
            <person name="Kim D.H."/>
            <person name="Kim D.-U."/>
        </authorList>
    </citation>
    <scope>NUCLEOTIDE SEQUENCE [LARGE SCALE GENOMIC DNA]</scope>
    <source>
        <strain evidence="6 7">DB0629</strain>
    </source>
</reference>
<dbReference type="EMBL" id="JABEND010000001">
    <property type="protein sequence ID" value="NNG34687.1"/>
    <property type="molecule type" value="Genomic_DNA"/>
</dbReference>
<dbReference type="InterPro" id="IPR016143">
    <property type="entry name" value="Citrate_synth-like_sm_a-sub"/>
</dbReference>
<dbReference type="GO" id="GO:0005975">
    <property type="term" value="P:carbohydrate metabolic process"/>
    <property type="evidence" value="ECO:0007669"/>
    <property type="project" value="TreeGrafter"/>
</dbReference>
<gene>
    <name evidence="6" type="ORF">HKD39_02900</name>
</gene>
<comment type="similarity">
    <text evidence="2">Belongs to the citrate synthase family.</text>
</comment>
<dbReference type="PANTHER" id="PTHR11739">
    <property type="entry name" value="CITRATE SYNTHASE"/>
    <property type="match status" value="1"/>
</dbReference>
<evidence type="ECO:0000256" key="4">
    <source>
        <dbReference type="ARBA" id="ARBA00022679"/>
    </source>
</evidence>
<evidence type="ECO:0000256" key="2">
    <source>
        <dbReference type="ARBA" id="ARBA00010566"/>
    </source>
</evidence>
<sequence>MPGVPPQALLSTAQVARVLGIKPQSVYAYASRGRLHPVRVQGRRGSFYAADEVGAVRDSGRSPDTGLAERIQTSISLIESDRLSYRGHDAIRLAGTETFEGVCGLLWQAPGADFPTAAIPELVGLPSAARGIDRIRLGVGLDAATPATPGGGGQPAEIGAARSAMAAAVQALAPGAPLSGALARRLWIALSGKRFDRVKAGLLEQTLIVLADHELAGSTTTARVAASTRANIHGVLLAALGALDSPLHGGASTVVRRLVTAANVDAGAVLAEYAGSPRAAPGFGHLVYVESDPRAEFLLRQANTALAGSSRRIDAVLRSANQLVEIWGERRGWFPNVDFALAVLTEALALPVDAGETIFAIARMSGWTAHALEEYAEPPMRFRLRAVYVGERSR</sequence>
<evidence type="ECO:0000256" key="1">
    <source>
        <dbReference type="ARBA" id="ARBA00005163"/>
    </source>
</evidence>
<dbReference type="SUPFAM" id="SSF48256">
    <property type="entry name" value="Citrate synthase"/>
    <property type="match status" value="1"/>
</dbReference>
<dbReference type="PRINTS" id="PR00143">
    <property type="entry name" value="CITRTSNTHASE"/>
</dbReference>
<accession>A0A849A3Q2</accession>
<dbReference type="PANTHER" id="PTHR11739:SF4">
    <property type="entry name" value="CITRATE SYNTHASE, PEROXISOMAL"/>
    <property type="match status" value="1"/>
</dbReference>
<dbReference type="Gene3D" id="1.10.230.10">
    <property type="entry name" value="Cytochrome P450-Terp, domain 2"/>
    <property type="match status" value="1"/>
</dbReference>
<evidence type="ECO:0000256" key="3">
    <source>
        <dbReference type="ARBA" id="ARBA00012972"/>
    </source>
</evidence>
<evidence type="ECO:0000259" key="5">
    <source>
        <dbReference type="Pfam" id="PF12728"/>
    </source>
</evidence>
<dbReference type="UniPathway" id="UPA00223"/>
<dbReference type="GO" id="GO:0006099">
    <property type="term" value="P:tricarboxylic acid cycle"/>
    <property type="evidence" value="ECO:0007669"/>
    <property type="project" value="UniProtKB-UniPathway"/>
</dbReference>
<dbReference type="EC" id="2.3.3.16" evidence="3"/>
<comment type="pathway">
    <text evidence="1">Carbohydrate metabolism; tricarboxylic acid cycle.</text>
</comment>
<dbReference type="Proteomes" id="UP000562984">
    <property type="component" value="Unassembled WGS sequence"/>
</dbReference>
<dbReference type="InterPro" id="IPR041657">
    <property type="entry name" value="HTH_17"/>
</dbReference>
<evidence type="ECO:0000313" key="6">
    <source>
        <dbReference type="EMBL" id="NNG34687.1"/>
    </source>
</evidence>
<evidence type="ECO:0000313" key="7">
    <source>
        <dbReference type="Proteomes" id="UP000562984"/>
    </source>
</evidence>
<dbReference type="RefSeq" id="WP_171198281.1">
    <property type="nucleotide sequence ID" value="NZ_JABEND010000001.1"/>
</dbReference>